<proteinExistence type="predicted"/>
<sequence length="102" mass="12308">MENERIYNLMEKMYREFSEFRKEMTEFKTEMTEFKTETGKRFDKVEESISKFENETVDKIKALFDAREVQTDVNEKILSTLGRIEAKVDVLQMETAHIRRIK</sequence>
<dbReference type="Proteomes" id="UP000515847">
    <property type="component" value="Chromosome"/>
</dbReference>
<accession>A0A7G6E1W5</accession>
<name>A0A7G6E1W5_THEFR</name>
<dbReference type="KEGG" id="tfr:BR63_06905"/>
<gene>
    <name evidence="1" type="ORF">BR63_06905</name>
</gene>
<protein>
    <submittedName>
        <fullName evidence="1">Uncharacterized protein</fullName>
    </submittedName>
</protein>
<evidence type="ECO:0000313" key="1">
    <source>
        <dbReference type="EMBL" id="QNB46069.1"/>
    </source>
</evidence>
<dbReference type="Gene3D" id="1.20.58.130">
    <property type="match status" value="1"/>
</dbReference>
<dbReference type="RefSeq" id="WP_187142851.1">
    <property type="nucleotide sequence ID" value="NZ_CP045798.1"/>
</dbReference>
<evidence type="ECO:0000313" key="2">
    <source>
        <dbReference type="Proteomes" id="UP000515847"/>
    </source>
</evidence>
<keyword evidence="2" id="KW-1185">Reference proteome</keyword>
<dbReference type="AlphaFoldDB" id="A0A7G6E1W5"/>
<reference evidence="1 2" key="1">
    <citation type="journal article" date="2019" name="Front. Microbiol.">
        <title>Thermoanaerosceptrum fracticalcis gen. nov. sp. nov., a Novel Fumarate-Fermenting Microorganism From a Deep Fractured Carbonate Aquifer of the US Great Basin.</title>
        <authorList>
            <person name="Hamilton-Brehm S.D."/>
            <person name="Stewart L.E."/>
            <person name="Zavarin M."/>
            <person name="Caldwell M."/>
            <person name="Lawson P.A."/>
            <person name="Onstott T.C."/>
            <person name="Grzymski J."/>
            <person name="Neveux I."/>
            <person name="Lollar B.S."/>
            <person name="Russell C.E."/>
            <person name="Moser D.P."/>
        </authorList>
    </citation>
    <scope>NUCLEOTIDE SEQUENCE [LARGE SCALE GENOMIC DNA]</scope>
    <source>
        <strain evidence="1 2">DRI-13</strain>
    </source>
</reference>
<organism evidence="1 2">
    <name type="scientific">Thermanaerosceptrum fracticalcis</name>
    <dbReference type="NCBI Taxonomy" id="1712410"/>
    <lineage>
        <taxon>Bacteria</taxon>
        <taxon>Bacillati</taxon>
        <taxon>Bacillota</taxon>
        <taxon>Clostridia</taxon>
        <taxon>Eubacteriales</taxon>
        <taxon>Peptococcaceae</taxon>
        <taxon>Thermanaerosceptrum</taxon>
    </lineage>
</organism>
<dbReference type="EMBL" id="CP045798">
    <property type="protein sequence ID" value="QNB46069.1"/>
    <property type="molecule type" value="Genomic_DNA"/>
</dbReference>